<evidence type="ECO:0000256" key="3">
    <source>
        <dbReference type="ARBA" id="ARBA00022777"/>
    </source>
</evidence>
<evidence type="ECO:0000256" key="1">
    <source>
        <dbReference type="ARBA" id="ARBA00022679"/>
    </source>
</evidence>
<proteinExistence type="predicted"/>
<evidence type="ECO:0008006" key="8">
    <source>
        <dbReference type="Google" id="ProtNLM"/>
    </source>
</evidence>
<dbReference type="AlphaFoldDB" id="A0AAN7RBC4"/>
<dbReference type="InterPro" id="IPR052059">
    <property type="entry name" value="CR_Ser/Thr_kinase"/>
</dbReference>
<dbReference type="PANTHER" id="PTHR47973">
    <property type="entry name" value="CYSTEINE-RICH RECEPTOR-LIKE PROTEIN KINASE 3"/>
    <property type="match status" value="1"/>
</dbReference>
<evidence type="ECO:0000256" key="2">
    <source>
        <dbReference type="ARBA" id="ARBA00022741"/>
    </source>
</evidence>
<protein>
    <recommendedName>
        <fullName evidence="8">S-locus receptor kinase C-terminal domain-containing protein</fullName>
    </recommendedName>
</protein>
<gene>
    <name evidence="6" type="ORF">SAY86_012170</name>
</gene>
<dbReference type="GO" id="GO:0016301">
    <property type="term" value="F:kinase activity"/>
    <property type="evidence" value="ECO:0007669"/>
    <property type="project" value="UniProtKB-KW"/>
</dbReference>
<keyword evidence="3" id="KW-0418">Kinase</keyword>
<keyword evidence="1" id="KW-0808">Transferase</keyword>
<keyword evidence="2" id="KW-0547">Nucleotide-binding</keyword>
<feature type="region of interest" description="Disordered" evidence="5">
    <location>
        <begin position="76"/>
        <end position="95"/>
    </location>
</feature>
<dbReference type="Proteomes" id="UP001346149">
    <property type="component" value="Unassembled WGS sequence"/>
</dbReference>
<evidence type="ECO:0000313" key="7">
    <source>
        <dbReference type="Proteomes" id="UP001346149"/>
    </source>
</evidence>
<evidence type="ECO:0000313" key="6">
    <source>
        <dbReference type="EMBL" id="KAK4794176.1"/>
    </source>
</evidence>
<evidence type="ECO:0000256" key="4">
    <source>
        <dbReference type="ARBA" id="ARBA00022840"/>
    </source>
</evidence>
<accession>A0AAN7RBC4</accession>
<comment type="caution">
    <text evidence="6">The sequence shown here is derived from an EMBL/GenBank/DDBJ whole genome shotgun (WGS) entry which is preliminary data.</text>
</comment>
<organism evidence="6 7">
    <name type="scientific">Trapa natans</name>
    <name type="common">Water chestnut</name>
    <dbReference type="NCBI Taxonomy" id="22666"/>
    <lineage>
        <taxon>Eukaryota</taxon>
        <taxon>Viridiplantae</taxon>
        <taxon>Streptophyta</taxon>
        <taxon>Embryophyta</taxon>
        <taxon>Tracheophyta</taxon>
        <taxon>Spermatophyta</taxon>
        <taxon>Magnoliopsida</taxon>
        <taxon>eudicotyledons</taxon>
        <taxon>Gunneridae</taxon>
        <taxon>Pentapetalae</taxon>
        <taxon>rosids</taxon>
        <taxon>malvids</taxon>
        <taxon>Myrtales</taxon>
        <taxon>Lythraceae</taxon>
        <taxon>Trapa</taxon>
    </lineage>
</organism>
<evidence type="ECO:0000256" key="5">
    <source>
        <dbReference type="SAM" id="MobiDB-lite"/>
    </source>
</evidence>
<dbReference type="EMBL" id="JAXQNO010000007">
    <property type="protein sequence ID" value="KAK4794176.1"/>
    <property type="molecule type" value="Genomic_DNA"/>
</dbReference>
<reference evidence="6 7" key="1">
    <citation type="journal article" date="2023" name="Hortic Res">
        <title>Pangenome of water caltrop reveals structural variations and asymmetric subgenome divergence after allopolyploidization.</title>
        <authorList>
            <person name="Zhang X."/>
            <person name="Chen Y."/>
            <person name="Wang L."/>
            <person name="Yuan Y."/>
            <person name="Fang M."/>
            <person name="Shi L."/>
            <person name="Lu R."/>
            <person name="Comes H.P."/>
            <person name="Ma Y."/>
            <person name="Chen Y."/>
            <person name="Huang G."/>
            <person name="Zhou Y."/>
            <person name="Zheng Z."/>
            <person name="Qiu Y."/>
        </authorList>
    </citation>
    <scope>NUCLEOTIDE SEQUENCE [LARGE SCALE GENOMIC DNA]</scope>
    <source>
        <strain evidence="6">F231</strain>
    </source>
</reference>
<keyword evidence="4" id="KW-0067">ATP-binding</keyword>
<name>A0AAN7RBC4_TRANT</name>
<keyword evidence="7" id="KW-1185">Reference proteome</keyword>
<dbReference type="GO" id="GO:0005524">
    <property type="term" value="F:ATP binding"/>
    <property type="evidence" value="ECO:0007669"/>
    <property type="project" value="UniProtKB-KW"/>
</dbReference>
<sequence>MSFMPGSESGCFCMVQAWQLRREGRDMEFVDEAISADCIASRQEVAKCVQVGLLCTQDQPMDRPSMPTVVSMLSGELDLPDPKPPTLPSFHSPSDHEIHSQQEAALSSNTMTLTRIIEGR</sequence>
<dbReference type="Gene3D" id="1.10.510.10">
    <property type="entry name" value="Transferase(Phosphotransferase) domain 1"/>
    <property type="match status" value="1"/>
</dbReference>